<dbReference type="Pfam" id="PF11127">
    <property type="entry name" value="YgaP-like_TM"/>
    <property type="match status" value="1"/>
</dbReference>
<evidence type="ECO:0000256" key="1">
    <source>
        <dbReference type="SAM" id="Phobius"/>
    </source>
</evidence>
<keyword evidence="1" id="KW-1133">Transmembrane helix</keyword>
<feature type="transmembrane region" description="Helical" evidence="1">
    <location>
        <begin position="125"/>
        <end position="142"/>
    </location>
</feature>
<dbReference type="InterPro" id="IPR001763">
    <property type="entry name" value="Rhodanese-like_dom"/>
</dbReference>
<name>A0ABP9U4N2_9MICO</name>
<keyword evidence="4" id="KW-1185">Reference proteome</keyword>
<dbReference type="Gene3D" id="3.40.250.10">
    <property type="entry name" value="Rhodanese-like domain"/>
    <property type="match status" value="1"/>
</dbReference>
<gene>
    <name evidence="3" type="ORF">KACC15558_32430</name>
</gene>
<keyword evidence="1" id="KW-0812">Transmembrane</keyword>
<dbReference type="CDD" id="cd00158">
    <property type="entry name" value="RHOD"/>
    <property type="match status" value="1"/>
</dbReference>
<comment type="caution">
    <text evidence="3">The sequence shown here is derived from an EMBL/GenBank/DDBJ whole genome shotgun (WGS) entry which is preliminary data.</text>
</comment>
<dbReference type="Proteomes" id="UP001498935">
    <property type="component" value="Unassembled WGS sequence"/>
</dbReference>
<dbReference type="InterPro" id="IPR021309">
    <property type="entry name" value="YgaP-like_TM"/>
</dbReference>
<dbReference type="InterPro" id="IPR050229">
    <property type="entry name" value="GlpE_sulfurtransferase"/>
</dbReference>
<evidence type="ECO:0000313" key="3">
    <source>
        <dbReference type="EMBL" id="GAA5342202.1"/>
    </source>
</evidence>
<dbReference type="EMBL" id="BAABNP010000019">
    <property type="protein sequence ID" value="GAA5342202.1"/>
    <property type="molecule type" value="Genomic_DNA"/>
</dbReference>
<evidence type="ECO:0000313" key="4">
    <source>
        <dbReference type="Proteomes" id="UP001498935"/>
    </source>
</evidence>
<reference evidence="3 4" key="1">
    <citation type="submission" date="2024-02" db="EMBL/GenBank/DDBJ databases">
        <title>Characterization of antibiotic resistant novel bacterial strains and their environmental applications.</title>
        <authorList>
            <person name="Manzoor S."/>
            <person name="Abbas S."/>
            <person name="Arshad M."/>
            <person name="Li W.J."/>
            <person name="Ahmed I."/>
        </authorList>
    </citation>
    <scope>NUCLEOTIDE SEQUENCE [LARGE SCALE GENOMIC DNA]</scope>
    <source>
        <strain evidence="3 4">KACC 15558</strain>
    </source>
</reference>
<keyword evidence="1" id="KW-0472">Membrane</keyword>
<dbReference type="PANTHER" id="PTHR43031">
    <property type="entry name" value="FAD-DEPENDENT OXIDOREDUCTASE"/>
    <property type="match status" value="1"/>
</dbReference>
<dbReference type="SUPFAM" id="SSF52821">
    <property type="entry name" value="Rhodanese/Cell cycle control phosphatase"/>
    <property type="match status" value="1"/>
</dbReference>
<feature type="domain" description="Rhodanese" evidence="2">
    <location>
        <begin position="22"/>
        <end position="112"/>
    </location>
</feature>
<organism evidence="3 4">
    <name type="scientific">Brevibacterium ammoniilyticum</name>
    <dbReference type="NCBI Taxonomy" id="1046555"/>
    <lineage>
        <taxon>Bacteria</taxon>
        <taxon>Bacillati</taxon>
        <taxon>Actinomycetota</taxon>
        <taxon>Actinomycetes</taxon>
        <taxon>Micrococcales</taxon>
        <taxon>Brevibacteriaceae</taxon>
        <taxon>Brevibacterium</taxon>
    </lineage>
</organism>
<evidence type="ECO:0000259" key="2">
    <source>
        <dbReference type="PROSITE" id="PS50206"/>
    </source>
</evidence>
<dbReference type="PROSITE" id="PS50206">
    <property type="entry name" value="RHODANESE_3"/>
    <property type="match status" value="1"/>
</dbReference>
<dbReference type="Gene3D" id="6.10.140.1340">
    <property type="match status" value="1"/>
</dbReference>
<dbReference type="PANTHER" id="PTHR43031:SF1">
    <property type="entry name" value="PYRIDINE NUCLEOTIDE-DISULPHIDE OXIDOREDUCTASE"/>
    <property type="match status" value="1"/>
</dbReference>
<proteinExistence type="predicted"/>
<dbReference type="SMART" id="SM00450">
    <property type="entry name" value="RHOD"/>
    <property type="match status" value="1"/>
</dbReference>
<sequence length="199" mass="21392">MTNPSAELRTITAEELAQWRQLHDDLTIIDVRSPAEFETLHIHGSYNVPLPLLTEHASELAERLGHRAVLVCQSGNRAAQAQQHLAAAGVRTANVLTGGVPAFEAAGGQVVRGAARWDIERQVRFTAGLIVLVSLLVAEFLWPESRFIAFALSAGLVVAALTGSCLMGRILSRMPWNKVTASPTARSAIASIPVATREL</sequence>
<dbReference type="InterPro" id="IPR036873">
    <property type="entry name" value="Rhodanese-like_dom_sf"/>
</dbReference>
<accession>A0ABP9U4N2</accession>
<protein>
    <submittedName>
        <fullName evidence="3">Rhodanese-like domain-containing protein</fullName>
    </submittedName>
</protein>
<dbReference type="Pfam" id="PF00581">
    <property type="entry name" value="Rhodanese"/>
    <property type="match status" value="1"/>
</dbReference>
<dbReference type="RefSeq" id="WP_026529644.1">
    <property type="nucleotide sequence ID" value="NZ_BAABBK010000020.1"/>
</dbReference>
<feature type="transmembrane region" description="Helical" evidence="1">
    <location>
        <begin position="148"/>
        <end position="168"/>
    </location>
</feature>